<feature type="region of interest" description="Disordered" evidence="9">
    <location>
        <begin position="97"/>
        <end position="123"/>
    </location>
</feature>
<feature type="region of interest" description="Disordered" evidence="9">
    <location>
        <begin position="1"/>
        <end position="20"/>
    </location>
</feature>
<dbReference type="GO" id="GO:0005634">
    <property type="term" value="C:nucleus"/>
    <property type="evidence" value="ECO:0007669"/>
    <property type="project" value="UniProtKB-SubCell"/>
</dbReference>
<dbReference type="EMBL" id="AM431699">
    <property type="protein sequence ID" value="CAN69278.1"/>
    <property type="molecule type" value="Genomic_DNA"/>
</dbReference>
<protein>
    <recommendedName>
        <fullName evidence="10">C2H2-type domain-containing protein</fullName>
    </recommendedName>
</protein>
<dbReference type="SUPFAM" id="SSF57667">
    <property type="entry name" value="beta-beta-alpha zinc fingers"/>
    <property type="match status" value="1"/>
</dbReference>
<dbReference type="SMART" id="SM00355">
    <property type="entry name" value="ZnF_C2H2"/>
    <property type="match status" value="1"/>
</dbReference>
<dbReference type="PROSITE" id="PS00028">
    <property type="entry name" value="ZINC_FINGER_C2H2_1"/>
    <property type="match status" value="1"/>
</dbReference>
<evidence type="ECO:0000313" key="11">
    <source>
        <dbReference type="EMBL" id="CAN69278.1"/>
    </source>
</evidence>
<dbReference type="PANTHER" id="PTHR45801">
    <property type="entry name" value="OS07G0101800 PROTEIN"/>
    <property type="match status" value="1"/>
</dbReference>
<keyword evidence="4" id="KW-0862">Zinc</keyword>
<evidence type="ECO:0000256" key="5">
    <source>
        <dbReference type="ARBA" id="ARBA00023015"/>
    </source>
</evidence>
<evidence type="ECO:0000256" key="4">
    <source>
        <dbReference type="ARBA" id="ARBA00022833"/>
    </source>
</evidence>
<evidence type="ECO:0000256" key="8">
    <source>
        <dbReference type="PROSITE-ProRule" id="PRU00042"/>
    </source>
</evidence>
<feature type="region of interest" description="Disordered" evidence="9">
    <location>
        <begin position="153"/>
        <end position="172"/>
    </location>
</feature>
<dbReference type="Pfam" id="PF13912">
    <property type="entry name" value="zf-C2H2_6"/>
    <property type="match status" value="1"/>
</dbReference>
<evidence type="ECO:0000259" key="10">
    <source>
        <dbReference type="PROSITE" id="PS50157"/>
    </source>
</evidence>
<keyword evidence="5" id="KW-0805">Transcription regulation</keyword>
<dbReference type="PROSITE" id="PS50157">
    <property type="entry name" value="ZINC_FINGER_C2H2_2"/>
    <property type="match status" value="1"/>
</dbReference>
<evidence type="ECO:0000256" key="6">
    <source>
        <dbReference type="ARBA" id="ARBA00023163"/>
    </source>
</evidence>
<name>A5APT0_VITVI</name>
<evidence type="ECO:0000256" key="1">
    <source>
        <dbReference type="ARBA" id="ARBA00004123"/>
    </source>
</evidence>
<dbReference type="Gene3D" id="3.30.160.60">
    <property type="entry name" value="Classic Zinc Finger"/>
    <property type="match status" value="1"/>
</dbReference>
<accession>A5APT0</accession>
<keyword evidence="3 8" id="KW-0863">Zinc-finger</keyword>
<sequence length="275" mass="30786">MDPIRSTGLQFQRKGSKTGPEFEAQDCINTGFTLDTALSGRGDHDSTLSFSLLNFPSPSCFQPRVILCPSNSNIPSATEGLFFPAIRSANCRTSPPGMEFWKNGGSETSSEENDRPEKVKGERGGRRSYECTYCKRGFTNAQALGGHMNIHRKDRAKTKQVTGSSGSSKPNEEYMAYKDFAPFSSQPARYYESCEAQRNYPTYFPPSDSSSRYPHAYHENNWSAPNSERFSFDEQRLGANLSLQIGPTYRGDSGIERQYGKDDEVDLELRLGHYP</sequence>
<feature type="compositionally biased region" description="Basic and acidic residues" evidence="9">
    <location>
        <begin position="112"/>
        <end position="123"/>
    </location>
</feature>
<keyword evidence="7" id="KW-0539">Nucleus</keyword>
<dbReference type="InterPro" id="IPR013087">
    <property type="entry name" value="Znf_C2H2_type"/>
</dbReference>
<dbReference type="GO" id="GO:0008270">
    <property type="term" value="F:zinc ion binding"/>
    <property type="evidence" value="ECO:0007669"/>
    <property type="project" value="UniProtKB-KW"/>
</dbReference>
<evidence type="ECO:0000256" key="9">
    <source>
        <dbReference type="SAM" id="MobiDB-lite"/>
    </source>
</evidence>
<evidence type="ECO:0000256" key="7">
    <source>
        <dbReference type="ARBA" id="ARBA00023242"/>
    </source>
</evidence>
<dbReference type="PANTHER" id="PTHR45801:SF111">
    <property type="entry name" value="C2H2 AND C2HC ZINC FINGERS SUPERFAMILY PROTEIN"/>
    <property type="match status" value="1"/>
</dbReference>
<feature type="compositionally biased region" description="Polar residues" evidence="9">
    <location>
        <begin position="159"/>
        <end position="169"/>
    </location>
</feature>
<dbReference type="InterPro" id="IPR036236">
    <property type="entry name" value="Znf_C2H2_sf"/>
</dbReference>
<keyword evidence="2" id="KW-0479">Metal-binding</keyword>
<organism evidence="11">
    <name type="scientific">Vitis vinifera</name>
    <name type="common">Grape</name>
    <dbReference type="NCBI Taxonomy" id="29760"/>
    <lineage>
        <taxon>Eukaryota</taxon>
        <taxon>Viridiplantae</taxon>
        <taxon>Streptophyta</taxon>
        <taxon>Embryophyta</taxon>
        <taxon>Tracheophyta</taxon>
        <taxon>Spermatophyta</taxon>
        <taxon>Magnoliopsida</taxon>
        <taxon>eudicotyledons</taxon>
        <taxon>Gunneridae</taxon>
        <taxon>Pentapetalae</taxon>
        <taxon>rosids</taxon>
        <taxon>Vitales</taxon>
        <taxon>Vitaceae</taxon>
        <taxon>Viteae</taxon>
        <taxon>Vitis</taxon>
    </lineage>
</organism>
<dbReference type="AlphaFoldDB" id="A5APT0"/>
<gene>
    <name evidence="11" type="ORF">VITISV_004877</name>
</gene>
<keyword evidence="6" id="KW-0804">Transcription</keyword>
<dbReference type="InterPro" id="IPR052426">
    <property type="entry name" value="Plant_dev_regulator"/>
</dbReference>
<feature type="domain" description="C2H2-type" evidence="10">
    <location>
        <begin position="129"/>
        <end position="156"/>
    </location>
</feature>
<comment type="subcellular location">
    <subcellularLocation>
        <location evidence="1">Nucleus</location>
    </subcellularLocation>
</comment>
<reference evidence="11" key="1">
    <citation type="journal article" date="2007" name="PLoS ONE">
        <title>The first genome sequence of an elite grapevine cultivar (Pinot noir Vitis vinifera L.): coping with a highly heterozygous genome.</title>
        <authorList>
            <person name="Velasco R."/>
            <person name="Zharkikh A."/>
            <person name="Troggio M."/>
            <person name="Cartwright D.A."/>
            <person name="Cestaro A."/>
            <person name="Pruss D."/>
            <person name="Pindo M."/>
            <person name="FitzGerald L.M."/>
            <person name="Vezzulli S."/>
            <person name="Reid J."/>
            <person name="Malacarne G."/>
            <person name="Iliev D."/>
            <person name="Coppola G."/>
            <person name="Wardell B."/>
            <person name="Micheletti D."/>
            <person name="Macalma T."/>
            <person name="Facci M."/>
            <person name="Mitchell J.T."/>
            <person name="Perazzolli M."/>
            <person name="Eldredge G."/>
            <person name="Gatto P."/>
            <person name="Oyzerski R."/>
            <person name="Moretto M."/>
            <person name="Gutin N."/>
            <person name="Stefanini M."/>
            <person name="Chen Y."/>
            <person name="Segala C."/>
            <person name="Davenport C."/>
            <person name="Dematte L."/>
            <person name="Mraz A."/>
            <person name="Battilana J."/>
            <person name="Stormo K."/>
            <person name="Costa F."/>
            <person name="Tao Q."/>
            <person name="Si-Ammour A."/>
            <person name="Harkins T."/>
            <person name="Lackey A."/>
            <person name="Perbost C."/>
            <person name="Taillon B."/>
            <person name="Stella A."/>
            <person name="Solovyev V."/>
            <person name="Fawcett J.A."/>
            <person name="Sterck L."/>
            <person name="Vandepoele K."/>
            <person name="Grando S.M."/>
            <person name="Toppo S."/>
            <person name="Moser C."/>
            <person name="Lanchbury J."/>
            <person name="Bogden R."/>
            <person name="Skolnick M."/>
            <person name="Sgaramella V."/>
            <person name="Bhatnagar S.K."/>
            <person name="Fontana P."/>
            <person name="Gutin A."/>
            <person name="Van de Peer Y."/>
            <person name="Salamini F."/>
            <person name="Viola R."/>
        </authorList>
    </citation>
    <scope>NUCLEOTIDE SEQUENCE</scope>
</reference>
<evidence type="ECO:0000256" key="3">
    <source>
        <dbReference type="ARBA" id="ARBA00022771"/>
    </source>
</evidence>
<proteinExistence type="predicted"/>
<evidence type="ECO:0000256" key="2">
    <source>
        <dbReference type="ARBA" id="ARBA00022723"/>
    </source>
</evidence>